<keyword evidence="2" id="KW-1185">Reference proteome</keyword>
<accession>A0A9P7F3E4</accession>
<gene>
    <name evidence="1" type="ORF">F5147DRAFT_654894</name>
</gene>
<evidence type="ECO:0000313" key="2">
    <source>
        <dbReference type="Proteomes" id="UP000823399"/>
    </source>
</evidence>
<reference evidence="1" key="1">
    <citation type="journal article" date="2020" name="New Phytol.">
        <title>Comparative genomics reveals dynamic genome evolution in host specialist ectomycorrhizal fungi.</title>
        <authorList>
            <person name="Lofgren L.A."/>
            <person name="Nguyen N.H."/>
            <person name="Vilgalys R."/>
            <person name="Ruytinx J."/>
            <person name="Liao H.L."/>
            <person name="Branco S."/>
            <person name="Kuo A."/>
            <person name="LaButti K."/>
            <person name="Lipzen A."/>
            <person name="Andreopoulos W."/>
            <person name="Pangilinan J."/>
            <person name="Riley R."/>
            <person name="Hundley H."/>
            <person name="Na H."/>
            <person name="Barry K."/>
            <person name="Grigoriev I.V."/>
            <person name="Stajich J.E."/>
            <person name="Kennedy P.G."/>
        </authorList>
    </citation>
    <scope>NUCLEOTIDE SEQUENCE</scope>
    <source>
        <strain evidence="1">FC423</strain>
    </source>
</reference>
<dbReference type="AlphaFoldDB" id="A0A9P7F3E4"/>
<comment type="caution">
    <text evidence="1">The sequence shown here is derived from an EMBL/GenBank/DDBJ whole genome shotgun (WGS) entry which is preliminary data.</text>
</comment>
<dbReference type="EMBL" id="JABBWM010000046">
    <property type="protein sequence ID" value="KAG2102807.1"/>
    <property type="molecule type" value="Genomic_DNA"/>
</dbReference>
<protein>
    <submittedName>
        <fullName evidence="1">Uncharacterized protein</fullName>
    </submittedName>
</protein>
<name>A0A9P7F3E4_9AGAM</name>
<dbReference type="GeneID" id="64696173"/>
<organism evidence="1 2">
    <name type="scientific">Suillus discolor</name>
    <dbReference type="NCBI Taxonomy" id="1912936"/>
    <lineage>
        <taxon>Eukaryota</taxon>
        <taxon>Fungi</taxon>
        <taxon>Dikarya</taxon>
        <taxon>Basidiomycota</taxon>
        <taxon>Agaricomycotina</taxon>
        <taxon>Agaricomycetes</taxon>
        <taxon>Agaricomycetidae</taxon>
        <taxon>Boletales</taxon>
        <taxon>Suillineae</taxon>
        <taxon>Suillaceae</taxon>
        <taxon>Suillus</taxon>
    </lineage>
</organism>
<evidence type="ECO:0000313" key="1">
    <source>
        <dbReference type="EMBL" id="KAG2102807.1"/>
    </source>
</evidence>
<dbReference type="RefSeq" id="XP_041290274.1">
    <property type="nucleotide sequence ID" value="XM_041433914.1"/>
</dbReference>
<sequence length="211" mass="23642">MVGLAIASESDITPMGLKCSPPESVQCSTDLKGYNNENDYGFFRVPAKIAVRWFMMAQHGGPSSVETEVQVGPEPFLADNWVKLMAATKYTDRGEPFKPHRRKEYQSFWVANRTHRGVSFRGFSLRLLAADGKDIAVVTGDFRYGDKSSSLIEVHPALPTPWFEENYTTGHELASAGIMIHDWQNSRVLPAGLAKLVPPVPRRHSHKTWQN</sequence>
<dbReference type="Proteomes" id="UP000823399">
    <property type="component" value="Unassembled WGS sequence"/>
</dbReference>
<proteinExistence type="predicted"/>